<sequence>MEQCVDLKPRLSQLPPLDLAHLFVLLRLQTRQCAKPVPPTQALSRQQEEESMWKCLGNWRVHPLRVRRGLGSLYDSDTQSDDLGTVSPTDETVILTPMSTPSEAQWAFPDREPLGPVAPLDLAKTIQRALGALDLDQPEAFKQSLGNPPTGPRRHSTAAAIFDPGAEEGSSPTMDRSNTTPLPMPSSPQRVHLLDLSSELPAASLPTPPQVMQAQNPTLTGAQCWLRNFQPNLMRHAPLPSDEASAVTADPEATSTSADPPSEPTFFYWDPMPLASDPLLCPSKLCRKALERFCHAPAPRPVQAQIDDVEAAFWIIGARYQCIDCAAQVKGKGKPKAHSGYIGWDERIMAQLPASIRKEFPVVEMEKRFIVADHHRSLRQWARPCPEKNQELVVLSPNWADPDPTMVPARPASPLPSRTPRNRRGSESAASACKSVAKAIGALRCATTPALVASDFAVPSLIARVGTSASSPIEIAEPAES</sequence>
<name>A0A0C3LE49_9AGAM</name>
<dbReference type="OrthoDB" id="3690045at2759"/>
<dbReference type="Proteomes" id="UP000054248">
    <property type="component" value="Unassembled WGS sequence"/>
</dbReference>
<reference evidence="3" key="2">
    <citation type="submission" date="2015-01" db="EMBL/GenBank/DDBJ databases">
        <title>Evolutionary Origins and Diversification of the Mycorrhizal Mutualists.</title>
        <authorList>
            <consortium name="DOE Joint Genome Institute"/>
            <consortium name="Mycorrhizal Genomics Consortium"/>
            <person name="Kohler A."/>
            <person name="Kuo A."/>
            <person name="Nagy L.G."/>
            <person name="Floudas D."/>
            <person name="Copeland A."/>
            <person name="Barry K.W."/>
            <person name="Cichocki N."/>
            <person name="Veneault-Fourrey C."/>
            <person name="LaButti K."/>
            <person name="Lindquist E.A."/>
            <person name="Lipzen A."/>
            <person name="Lundell T."/>
            <person name="Morin E."/>
            <person name="Murat C."/>
            <person name="Riley R."/>
            <person name="Ohm R."/>
            <person name="Sun H."/>
            <person name="Tunlid A."/>
            <person name="Henrissat B."/>
            <person name="Grigoriev I.V."/>
            <person name="Hibbett D.S."/>
            <person name="Martin F."/>
        </authorList>
    </citation>
    <scope>NUCLEOTIDE SEQUENCE [LARGE SCALE GENOMIC DNA]</scope>
    <source>
        <strain evidence="3">MUT 4182</strain>
    </source>
</reference>
<evidence type="ECO:0000256" key="1">
    <source>
        <dbReference type="SAM" id="MobiDB-lite"/>
    </source>
</evidence>
<evidence type="ECO:0000313" key="3">
    <source>
        <dbReference type="Proteomes" id="UP000054248"/>
    </source>
</evidence>
<dbReference type="HOGENOM" id="CLU_567646_0_0_1"/>
<gene>
    <name evidence="2" type="ORF">M407DRAFT_30627</name>
</gene>
<dbReference type="EMBL" id="KN823206">
    <property type="protein sequence ID" value="KIO19737.1"/>
    <property type="molecule type" value="Genomic_DNA"/>
</dbReference>
<dbReference type="AlphaFoldDB" id="A0A0C3LE49"/>
<feature type="region of interest" description="Disordered" evidence="1">
    <location>
        <begin position="403"/>
        <end position="429"/>
    </location>
</feature>
<protein>
    <submittedName>
        <fullName evidence="2">Uncharacterized protein</fullName>
    </submittedName>
</protein>
<proteinExistence type="predicted"/>
<organism evidence="2 3">
    <name type="scientific">Tulasnella calospora MUT 4182</name>
    <dbReference type="NCBI Taxonomy" id="1051891"/>
    <lineage>
        <taxon>Eukaryota</taxon>
        <taxon>Fungi</taxon>
        <taxon>Dikarya</taxon>
        <taxon>Basidiomycota</taxon>
        <taxon>Agaricomycotina</taxon>
        <taxon>Agaricomycetes</taxon>
        <taxon>Cantharellales</taxon>
        <taxon>Tulasnellaceae</taxon>
        <taxon>Tulasnella</taxon>
    </lineage>
</organism>
<accession>A0A0C3LE49</accession>
<keyword evidence="3" id="KW-1185">Reference proteome</keyword>
<feature type="region of interest" description="Disordered" evidence="1">
    <location>
        <begin position="237"/>
        <end position="262"/>
    </location>
</feature>
<evidence type="ECO:0000313" key="2">
    <source>
        <dbReference type="EMBL" id="KIO19737.1"/>
    </source>
</evidence>
<reference evidence="2 3" key="1">
    <citation type="submission" date="2014-04" db="EMBL/GenBank/DDBJ databases">
        <authorList>
            <consortium name="DOE Joint Genome Institute"/>
            <person name="Kuo A."/>
            <person name="Girlanda M."/>
            <person name="Perotto S."/>
            <person name="Kohler A."/>
            <person name="Nagy L.G."/>
            <person name="Floudas D."/>
            <person name="Copeland A."/>
            <person name="Barry K.W."/>
            <person name="Cichocki N."/>
            <person name="Veneault-Fourrey C."/>
            <person name="LaButti K."/>
            <person name="Lindquist E.A."/>
            <person name="Lipzen A."/>
            <person name="Lundell T."/>
            <person name="Morin E."/>
            <person name="Murat C."/>
            <person name="Sun H."/>
            <person name="Tunlid A."/>
            <person name="Henrissat B."/>
            <person name="Grigoriev I.V."/>
            <person name="Hibbett D.S."/>
            <person name="Martin F."/>
            <person name="Nordberg H.P."/>
            <person name="Cantor M.N."/>
            <person name="Hua S.X."/>
        </authorList>
    </citation>
    <scope>NUCLEOTIDE SEQUENCE [LARGE SCALE GENOMIC DNA]</scope>
    <source>
        <strain evidence="2 3">MUT 4182</strain>
    </source>
</reference>
<feature type="region of interest" description="Disordered" evidence="1">
    <location>
        <begin position="162"/>
        <end position="189"/>
    </location>
</feature>
<feature type="compositionally biased region" description="Polar residues" evidence="1">
    <location>
        <begin position="170"/>
        <end position="181"/>
    </location>
</feature>